<dbReference type="RefSeq" id="WP_219287611.1">
    <property type="nucleotide sequence ID" value="NZ_RPHB01000002.1"/>
</dbReference>
<reference evidence="1 4" key="2">
    <citation type="journal article" date="2020" name="Syst. Appl. Microbiol.">
        <title>Arthrospiribacter ruber gen. nov., sp. nov., a novel bacterium isolated from Arthrospira cultures.</title>
        <authorList>
            <person name="Waleron M."/>
            <person name="Misztak A."/>
            <person name="Waleron M.M."/>
            <person name="Furmaniak M."/>
            <person name="Mrozik A."/>
            <person name="Waleron K."/>
        </authorList>
    </citation>
    <scope>NUCLEOTIDE SEQUENCE [LARGE SCALE GENOMIC DNA]</scope>
    <source>
        <strain evidence="1 4">DPMB0001</strain>
    </source>
</reference>
<evidence type="ECO:0000313" key="4">
    <source>
        <dbReference type="Proteomes" id="UP000727490"/>
    </source>
</evidence>
<evidence type="ECO:0000313" key="1">
    <source>
        <dbReference type="EMBL" id="MBW3466822.1"/>
    </source>
</evidence>
<evidence type="ECO:0000313" key="3">
    <source>
        <dbReference type="EMBL" id="MBW3470311.1"/>
    </source>
</evidence>
<reference evidence="1" key="1">
    <citation type="submission" date="2018-11" db="EMBL/GenBank/DDBJ databases">
        <authorList>
            <person name="Misztak A.E."/>
            <person name="Waleron M."/>
            <person name="Waleron K.F."/>
        </authorList>
    </citation>
    <scope>NUCLEOTIDE SEQUENCE</scope>
    <source>
        <strain evidence="1">DPMB0001</strain>
    </source>
</reference>
<dbReference type="AlphaFoldDB" id="A0A951IUZ9"/>
<gene>
    <name evidence="1" type="ORF">EGN73_03200</name>
    <name evidence="2" type="ORF">EGN73_17600</name>
    <name evidence="3" type="ORF">EGN73_21220</name>
</gene>
<sequence length="80" mass="9324">MENVEFLFSSKDCLLKGYCPCKVCKPLEPVKSMPLEIRKLLKEMESNPDLKINDRGLPIKSRLKCWETQWLSVQWPVPMG</sequence>
<evidence type="ECO:0000313" key="2">
    <source>
        <dbReference type="EMBL" id="MBW3469614.1"/>
    </source>
</evidence>
<proteinExistence type="predicted"/>
<organism evidence="1 4">
    <name type="scientific">Arthrospiribacter ruber</name>
    <dbReference type="NCBI Taxonomy" id="2487934"/>
    <lineage>
        <taxon>Bacteria</taxon>
        <taxon>Pseudomonadati</taxon>
        <taxon>Bacteroidota</taxon>
        <taxon>Cytophagia</taxon>
        <taxon>Cytophagales</taxon>
        <taxon>Cyclobacteriaceae</taxon>
        <taxon>Arthrospiribacter</taxon>
    </lineage>
</organism>
<dbReference type="EMBL" id="RPHB01000002">
    <property type="protein sequence ID" value="MBW3466822.1"/>
    <property type="molecule type" value="Genomic_DNA"/>
</dbReference>
<comment type="caution">
    <text evidence="1">The sequence shown here is derived from an EMBL/GenBank/DDBJ whole genome shotgun (WGS) entry which is preliminary data.</text>
</comment>
<dbReference type="EMBL" id="RPHB01000008">
    <property type="protein sequence ID" value="MBW3469614.1"/>
    <property type="molecule type" value="Genomic_DNA"/>
</dbReference>
<dbReference type="EMBL" id="RPHB01000013">
    <property type="protein sequence ID" value="MBW3470311.1"/>
    <property type="molecule type" value="Genomic_DNA"/>
</dbReference>
<dbReference type="Proteomes" id="UP000727490">
    <property type="component" value="Unassembled WGS sequence"/>
</dbReference>
<keyword evidence="4" id="KW-1185">Reference proteome</keyword>
<name>A0A951IUZ9_9BACT</name>
<protein>
    <submittedName>
        <fullName evidence="1">Uncharacterized protein</fullName>
    </submittedName>
</protein>
<accession>A0A951IUZ9</accession>